<dbReference type="InterPro" id="IPR003673">
    <property type="entry name" value="CoA-Trfase_fam_III"/>
</dbReference>
<dbReference type="InterPro" id="IPR050483">
    <property type="entry name" value="CoA-transferase_III_domain"/>
</dbReference>
<feature type="region of interest" description="Disordered" evidence="2">
    <location>
        <begin position="342"/>
        <end position="377"/>
    </location>
</feature>
<dbReference type="SUPFAM" id="SSF89796">
    <property type="entry name" value="CoA-transferase family III (CaiB/BaiF)"/>
    <property type="match status" value="1"/>
</dbReference>
<accession>A0A399QSD6</accession>
<protein>
    <submittedName>
        <fullName evidence="3">CoA transferase</fullName>
    </submittedName>
</protein>
<dbReference type="PANTHER" id="PTHR48207">
    <property type="entry name" value="SUCCINATE--HYDROXYMETHYLGLUTARATE COA-TRANSFERASE"/>
    <property type="match status" value="1"/>
</dbReference>
<name>A0A399QSD6_9PROT</name>
<evidence type="ECO:0000256" key="2">
    <source>
        <dbReference type="SAM" id="MobiDB-lite"/>
    </source>
</evidence>
<dbReference type="InterPro" id="IPR044855">
    <property type="entry name" value="CoA-Trfase_III_dom3_sf"/>
</dbReference>
<dbReference type="EMBL" id="QWGB01000014">
    <property type="protein sequence ID" value="RIJ20582.1"/>
    <property type="molecule type" value="Genomic_DNA"/>
</dbReference>
<comment type="caution">
    <text evidence="3">The sequence shown here is derived from an EMBL/GenBank/DDBJ whole genome shotgun (WGS) entry which is preliminary data.</text>
</comment>
<keyword evidence="4" id="KW-1185">Reference proteome</keyword>
<dbReference type="GO" id="GO:0008410">
    <property type="term" value="F:CoA-transferase activity"/>
    <property type="evidence" value="ECO:0007669"/>
    <property type="project" value="TreeGrafter"/>
</dbReference>
<reference evidence="3 4" key="1">
    <citation type="submission" date="2018-08" db="EMBL/GenBank/DDBJ databases">
        <title>Henriciella mobilis sp. nov., isolated from seawater.</title>
        <authorList>
            <person name="Cheng H."/>
            <person name="Wu Y.-H."/>
            <person name="Xu X.-W."/>
            <person name="Guo L.-L."/>
        </authorList>
    </citation>
    <scope>NUCLEOTIDE SEQUENCE [LARGE SCALE GENOMIC DNA]</scope>
    <source>
        <strain evidence="3 4">CCUG66934</strain>
    </source>
</reference>
<evidence type="ECO:0000313" key="4">
    <source>
        <dbReference type="Proteomes" id="UP000265431"/>
    </source>
</evidence>
<dbReference type="Gene3D" id="3.40.50.10540">
    <property type="entry name" value="Crotonobetainyl-coa:carnitine coa-transferase, domain 1"/>
    <property type="match status" value="1"/>
</dbReference>
<gene>
    <name evidence="3" type="ORF">D1224_15875</name>
</gene>
<dbReference type="InterPro" id="IPR023606">
    <property type="entry name" value="CoA-Trfase_III_dom_1_sf"/>
</dbReference>
<evidence type="ECO:0000256" key="1">
    <source>
        <dbReference type="ARBA" id="ARBA00022679"/>
    </source>
</evidence>
<dbReference type="PANTHER" id="PTHR48207:SF3">
    <property type="entry name" value="SUCCINATE--HYDROXYMETHYLGLUTARATE COA-TRANSFERASE"/>
    <property type="match status" value="1"/>
</dbReference>
<dbReference type="AlphaFoldDB" id="A0A399QSD6"/>
<proteinExistence type="predicted"/>
<dbReference type="RefSeq" id="WP_119380899.1">
    <property type="nucleotide sequence ID" value="NZ_QWGB01000014.1"/>
</dbReference>
<dbReference type="Proteomes" id="UP000265431">
    <property type="component" value="Unassembled WGS sequence"/>
</dbReference>
<keyword evidence="1 3" id="KW-0808">Transferase</keyword>
<dbReference type="OrthoDB" id="9806585at2"/>
<dbReference type="Gene3D" id="3.30.1540.10">
    <property type="entry name" value="formyl-coa transferase, domain 3"/>
    <property type="match status" value="1"/>
</dbReference>
<sequence>MLEGIRVIEYATYMAAPGAGSILSDWGAEVIKVEPPGGDPIRKFFATIGTDIQDNPVFDFDNRGKKSIALDTTTDEGRKILRELAESADVFLTNVRPGGLARSGLDYEGLKSVNPKLVYCSLTGYGLDGPDADKPGFDVASFWARSGAARTTIPKGGEPFPCRTAFGDHTTSIAAAAGICAALVEATKTGKGRLVEASLLRTALFTLGSDFAIQLFFGRLGSTKQRHEQTVPIMNFFRTSDDHWLCIVARQGNSDWAPICRVIGREDLIEDERFSSPKARRKNSVECVGILDAGFGEMKKDEAAKRLDEQSIAWAPVQTMAEAAADPQVQAAGGIVDVPSAAGDGTSFKSPASPVRFPGANDGPKGPSPQFGQHSREVLASLGRSEDEIAQLLSSGAVSDGAKPAK</sequence>
<dbReference type="Pfam" id="PF02515">
    <property type="entry name" value="CoA_transf_3"/>
    <property type="match status" value="1"/>
</dbReference>
<organism evidence="3 4">
    <name type="scientific">Henriciella barbarensis</name>
    <dbReference type="NCBI Taxonomy" id="86342"/>
    <lineage>
        <taxon>Bacteria</taxon>
        <taxon>Pseudomonadati</taxon>
        <taxon>Pseudomonadota</taxon>
        <taxon>Alphaproteobacteria</taxon>
        <taxon>Hyphomonadales</taxon>
        <taxon>Hyphomonadaceae</taxon>
        <taxon>Henriciella</taxon>
    </lineage>
</organism>
<evidence type="ECO:0000313" key="3">
    <source>
        <dbReference type="EMBL" id="RIJ20582.1"/>
    </source>
</evidence>